<accession>A0AA88XJR1</accession>
<gene>
    <name evidence="7" type="ORF">FSP39_020945</name>
</gene>
<dbReference type="Proteomes" id="UP001186944">
    <property type="component" value="Unassembled WGS sequence"/>
</dbReference>
<organism evidence="7 8">
    <name type="scientific">Pinctada imbricata</name>
    <name type="common">Atlantic pearl-oyster</name>
    <name type="synonym">Pinctada martensii</name>
    <dbReference type="NCBI Taxonomy" id="66713"/>
    <lineage>
        <taxon>Eukaryota</taxon>
        <taxon>Metazoa</taxon>
        <taxon>Spiralia</taxon>
        <taxon>Lophotrochozoa</taxon>
        <taxon>Mollusca</taxon>
        <taxon>Bivalvia</taxon>
        <taxon>Autobranchia</taxon>
        <taxon>Pteriomorphia</taxon>
        <taxon>Pterioida</taxon>
        <taxon>Pterioidea</taxon>
        <taxon>Pteriidae</taxon>
        <taxon>Pinctada</taxon>
    </lineage>
</organism>
<evidence type="ECO:0000256" key="1">
    <source>
        <dbReference type="ARBA" id="ARBA00004141"/>
    </source>
</evidence>
<evidence type="ECO:0000256" key="6">
    <source>
        <dbReference type="SAM" id="Phobius"/>
    </source>
</evidence>
<dbReference type="Pfam" id="PF05978">
    <property type="entry name" value="UNC-93"/>
    <property type="match status" value="1"/>
</dbReference>
<feature type="transmembrane region" description="Helical" evidence="6">
    <location>
        <begin position="190"/>
        <end position="209"/>
    </location>
</feature>
<keyword evidence="5 6" id="KW-0472">Membrane</keyword>
<sequence length="220" mass="24814">MARIETEDDMEVPVSEEVVSHAEMRAMLWGRQRENTNTSNEELSPGTCDDDINVKALGNVDGNGTKRKLPRPTSLSDEWKELTRIKESESRESIPQLRMHSKKSIWKNFISLCAGLMLAFTSFLPLRNIQTSLLYTDHLGYISLATVYFSFMIGCIVAPWIVQNAKPKGLLLLAMSSHVFYVAGKFTPIILHFTSGICSVWVSTSTTMVRPRASDRKLRN</sequence>
<reference evidence="7" key="1">
    <citation type="submission" date="2019-08" db="EMBL/GenBank/DDBJ databases">
        <title>The improved chromosome-level genome for the pearl oyster Pinctada fucata martensii using PacBio sequencing and Hi-C.</title>
        <authorList>
            <person name="Zheng Z."/>
        </authorList>
    </citation>
    <scope>NUCLEOTIDE SEQUENCE</scope>
    <source>
        <strain evidence="7">ZZ-2019</strain>
        <tissue evidence="7">Adductor muscle</tissue>
    </source>
</reference>
<dbReference type="PANTHER" id="PTHR19444">
    <property type="entry name" value="UNC-93 RELATED"/>
    <property type="match status" value="1"/>
</dbReference>
<keyword evidence="4 6" id="KW-1133">Transmembrane helix</keyword>
<feature type="transmembrane region" description="Helical" evidence="6">
    <location>
        <begin position="105"/>
        <end position="126"/>
    </location>
</feature>
<dbReference type="InterPro" id="IPR010291">
    <property type="entry name" value="Ion_channel_UNC-93"/>
</dbReference>
<evidence type="ECO:0000256" key="3">
    <source>
        <dbReference type="ARBA" id="ARBA00022692"/>
    </source>
</evidence>
<feature type="transmembrane region" description="Helical" evidence="6">
    <location>
        <begin position="138"/>
        <end position="162"/>
    </location>
</feature>
<evidence type="ECO:0000256" key="4">
    <source>
        <dbReference type="ARBA" id="ARBA00022989"/>
    </source>
</evidence>
<comment type="similarity">
    <text evidence="2">Belongs to the unc-93 family.</text>
</comment>
<evidence type="ECO:0000256" key="5">
    <source>
        <dbReference type="ARBA" id="ARBA00023136"/>
    </source>
</evidence>
<evidence type="ECO:0000256" key="2">
    <source>
        <dbReference type="ARBA" id="ARBA00009172"/>
    </source>
</evidence>
<name>A0AA88XJR1_PINIB</name>
<dbReference type="PANTHER" id="PTHR19444:SF13">
    <property type="entry name" value="PROTEIN UNC-93 HOMOLOG A"/>
    <property type="match status" value="1"/>
</dbReference>
<proteinExistence type="inferred from homology"/>
<comment type="subcellular location">
    <subcellularLocation>
        <location evidence="1">Membrane</location>
        <topology evidence="1">Multi-pass membrane protein</topology>
    </subcellularLocation>
</comment>
<dbReference type="AlphaFoldDB" id="A0AA88XJR1"/>
<dbReference type="InterPro" id="IPR051951">
    <property type="entry name" value="UNC-93_regulatory"/>
</dbReference>
<evidence type="ECO:0000313" key="8">
    <source>
        <dbReference type="Proteomes" id="UP001186944"/>
    </source>
</evidence>
<dbReference type="EMBL" id="VSWD01000012">
    <property type="protein sequence ID" value="KAK3086601.1"/>
    <property type="molecule type" value="Genomic_DNA"/>
</dbReference>
<evidence type="ECO:0000313" key="7">
    <source>
        <dbReference type="EMBL" id="KAK3086601.1"/>
    </source>
</evidence>
<keyword evidence="8" id="KW-1185">Reference proteome</keyword>
<dbReference type="GO" id="GO:0016020">
    <property type="term" value="C:membrane"/>
    <property type="evidence" value="ECO:0007669"/>
    <property type="project" value="UniProtKB-SubCell"/>
</dbReference>
<protein>
    <submittedName>
        <fullName evidence="7">Uncharacterized protein</fullName>
    </submittedName>
</protein>
<keyword evidence="3 6" id="KW-0812">Transmembrane</keyword>
<comment type="caution">
    <text evidence="7">The sequence shown here is derived from an EMBL/GenBank/DDBJ whole genome shotgun (WGS) entry which is preliminary data.</text>
</comment>